<name>J3MD42_ORYBR</name>
<accession>J3MD42</accession>
<dbReference type="Gramene" id="OB06G19360.1">
    <property type="protein sequence ID" value="OB06G19360.1"/>
    <property type="gene ID" value="OB06G19360"/>
</dbReference>
<dbReference type="EnsemblPlants" id="OB06G19360.1">
    <property type="protein sequence ID" value="OB06G19360.1"/>
    <property type="gene ID" value="OB06G19360"/>
</dbReference>
<dbReference type="AlphaFoldDB" id="J3MD42"/>
<dbReference type="SUPFAM" id="SSF54001">
    <property type="entry name" value="Cysteine proteinases"/>
    <property type="match status" value="1"/>
</dbReference>
<evidence type="ECO:0000313" key="2">
    <source>
        <dbReference type="Proteomes" id="UP000006038"/>
    </source>
</evidence>
<reference evidence="1" key="1">
    <citation type="journal article" date="2013" name="Nat. Commun.">
        <title>Whole-genome sequencing of Oryza brachyantha reveals mechanisms underlying Oryza genome evolution.</title>
        <authorList>
            <person name="Chen J."/>
            <person name="Huang Q."/>
            <person name="Gao D."/>
            <person name="Wang J."/>
            <person name="Lang Y."/>
            <person name="Liu T."/>
            <person name="Li B."/>
            <person name="Bai Z."/>
            <person name="Luis Goicoechea J."/>
            <person name="Liang C."/>
            <person name="Chen C."/>
            <person name="Zhang W."/>
            <person name="Sun S."/>
            <person name="Liao Y."/>
            <person name="Zhang X."/>
            <person name="Yang L."/>
            <person name="Song C."/>
            <person name="Wang M."/>
            <person name="Shi J."/>
            <person name="Liu G."/>
            <person name="Liu J."/>
            <person name="Zhou H."/>
            <person name="Zhou W."/>
            <person name="Yu Q."/>
            <person name="An N."/>
            <person name="Chen Y."/>
            <person name="Cai Q."/>
            <person name="Wang B."/>
            <person name="Liu B."/>
            <person name="Min J."/>
            <person name="Huang Y."/>
            <person name="Wu H."/>
            <person name="Li Z."/>
            <person name="Zhang Y."/>
            <person name="Yin Y."/>
            <person name="Song W."/>
            <person name="Jiang J."/>
            <person name="Jackson S.A."/>
            <person name="Wing R.A."/>
            <person name="Wang J."/>
            <person name="Chen M."/>
        </authorList>
    </citation>
    <scope>NUCLEOTIDE SEQUENCE [LARGE SCALE GENOMIC DNA]</scope>
    <source>
        <strain evidence="1">cv. IRGC 101232</strain>
    </source>
</reference>
<keyword evidence="2" id="KW-1185">Reference proteome</keyword>
<reference evidence="1" key="2">
    <citation type="submission" date="2013-04" db="UniProtKB">
        <authorList>
            <consortium name="EnsemblPlants"/>
        </authorList>
    </citation>
    <scope>IDENTIFICATION</scope>
</reference>
<proteinExistence type="predicted"/>
<evidence type="ECO:0000313" key="1">
    <source>
        <dbReference type="EnsemblPlants" id="OB06G19360.1"/>
    </source>
</evidence>
<dbReference type="Proteomes" id="UP000006038">
    <property type="component" value="Chromosome 6"/>
</dbReference>
<dbReference type="InterPro" id="IPR038765">
    <property type="entry name" value="Papain-like_cys_pep_sf"/>
</dbReference>
<protein>
    <submittedName>
        <fullName evidence="1">Uncharacterized protein</fullName>
    </submittedName>
</protein>
<organism evidence="1">
    <name type="scientific">Oryza brachyantha</name>
    <name type="common">malo sina</name>
    <dbReference type="NCBI Taxonomy" id="4533"/>
    <lineage>
        <taxon>Eukaryota</taxon>
        <taxon>Viridiplantae</taxon>
        <taxon>Streptophyta</taxon>
        <taxon>Embryophyta</taxon>
        <taxon>Tracheophyta</taxon>
        <taxon>Spermatophyta</taxon>
        <taxon>Magnoliopsida</taxon>
        <taxon>Liliopsida</taxon>
        <taxon>Poales</taxon>
        <taxon>Poaceae</taxon>
        <taxon>BOP clade</taxon>
        <taxon>Oryzoideae</taxon>
        <taxon>Oryzeae</taxon>
        <taxon>Oryzinae</taxon>
        <taxon>Oryza</taxon>
    </lineage>
</organism>
<dbReference type="HOGENOM" id="CLU_1191485_0_0_1"/>
<sequence>MTARWQFCILSLAALYKDGKWQSAKLPYAPSTDTRSMDIPRFQSTKKGLRNEPKALKPVACKACDAEPPEGSVDFGFCYGNLALNGFCPIGNVKDQDGSTCLANALASAVEITQRISRIIRGEPLSEEGPVVDVNDLLMKYKILCEERGLKYDNFDVRSLINMLRVLEVDGVRAKGDDNLYKIHDWDYIDKDDFATLTSALADGYPLIAGFQTGKSVCFLQPGEIYMPPKQGS</sequence>